<comment type="caution">
    <text evidence="1">The sequence shown here is derived from an EMBL/GenBank/DDBJ whole genome shotgun (WGS) entry which is preliminary data.</text>
</comment>
<accession>A0ABT0BJM0</accession>
<reference evidence="1" key="1">
    <citation type="submission" date="2022-03" db="EMBL/GenBank/DDBJ databases">
        <title>Identification of a novel bacterium isolated from mangrove sediments.</title>
        <authorList>
            <person name="Pan X."/>
        </authorList>
    </citation>
    <scope>NUCLEOTIDE SEQUENCE</scope>
    <source>
        <strain evidence="1">B1949</strain>
    </source>
</reference>
<dbReference type="RefSeq" id="WP_244024644.1">
    <property type="nucleotide sequence ID" value="NZ_JALHLF010000261.1"/>
</dbReference>
<dbReference type="EMBL" id="JALHLF010000261">
    <property type="protein sequence ID" value="MCJ2185168.1"/>
    <property type="molecule type" value="Genomic_DNA"/>
</dbReference>
<evidence type="ECO:0000313" key="2">
    <source>
        <dbReference type="Proteomes" id="UP001162881"/>
    </source>
</evidence>
<name>A0ABT0BJM0_9SPHN</name>
<proteinExistence type="predicted"/>
<protein>
    <submittedName>
        <fullName evidence="1">Uncharacterized protein</fullName>
    </submittedName>
</protein>
<keyword evidence="2" id="KW-1185">Reference proteome</keyword>
<evidence type="ECO:0000313" key="1">
    <source>
        <dbReference type="EMBL" id="MCJ2185168.1"/>
    </source>
</evidence>
<gene>
    <name evidence="1" type="ORF">MTR62_21125</name>
</gene>
<dbReference type="Proteomes" id="UP001162881">
    <property type="component" value="Unassembled WGS sequence"/>
</dbReference>
<sequence length="172" mass="18626">MTVFVELQCEQFEVPVGGEAIVRLADGHPHSIDVDRDWVTIWDEGGDASVEVISSGDKRVDDALMLASVWLHRMGAEADALLLNRTVESLEPAIGYLAAQDRVFRTFYAGFAGHDLPPHEGETIVACFRAGGTAGRLNEAARAERTFPELNAAPFDTETAHTAFSRALGNVS</sequence>
<organism evidence="1 2">
    <name type="scientific">Novosphingobium organovorum</name>
    <dbReference type="NCBI Taxonomy" id="2930092"/>
    <lineage>
        <taxon>Bacteria</taxon>
        <taxon>Pseudomonadati</taxon>
        <taxon>Pseudomonadota</taxon>
        <taxon>Alphaproteobacteria</taxon>
        <taxon>Sphingomonadales</taxon>
        <taxon>Sphingomonadaceae</taxon>
        <taxon>Novosphingobium</taxon>
    </lineage>
</organism>